<dbReference type="AlphaFoldDB" id="A0A366EV84"/>
<dbReference type="RefSeq" id="WP_113891702.1">
    <property type="nucleotide sequence ID" value="NZ_QNRK01000032.1"/>
</dbReference>
<name>A0A366EV84_9HYPH</name>
<dbReference type="SUPFAM" id="SSF46689">
    <property type="entry name" value="Homeodomain-like"/>
    <property type="match status" value="1"/>
</dbReference>
<sequence>MRRGGPPITTGVLVSGVIAALRGRAIDPAPLVERAGLTGVDPARASADALPGAESMLAELAADAAGDPIFGLRLAEAVDPRDLGLLYFLVRAAPTLRDALSLFERFLPAANSGVEADVTASAGGGAIVDFRFLGAPRARLKHTVEYHLAMAVRVCRSIAAGPVNPTRVTFAHPRLESIDAVEQYFGCPADFDAGSDRIVLARSALDLSLIAADPRLLQVLSGIAEDAAAWSAPSRPTVRRAVGAALRRLLPAGEAKVESVAGALGMTARTLSRRLEQEGTSYSRVLEGLRTELALQYLSDGSFGERSLDQIASALGYHDIAAFSRAFRRWTGHAPSVVRDNPGLARGIVEAGERGRT</sequence>
<dbReference type="InterPro" id="IPR009057">
    <property type="entry name" value="Homeodomain-like_sf"/>
</dbReference>
<dbReference type="Gene3D" id="1.10.10.60">
    <property type="entry name" value="Homeodomain-like"/>
    <property type="match status" value="1"/>
</dbReference>
<keyword evidence="1" id="KW-0805">Transcription regulation</keyword>
<evidence type="ECO:0000256" key="1">
    <source>
        <dbReference type="ARBA" id="ARBA00023015"/>
    </source>
</evidence>
<reference evidence="5 6" key="1">
    <citation type="submission" date="2018-06" db="EMBL/GenBank/DDBJ databases">
        <title>Genomic Encyclopedia of Type Strains, Phase IV (KMG-IV): sequencing the most valuable type-strain genomes for metagenomic binning, comparative biology and taxonomic classification.</title>
        <authorList>
            <person name="Goeker M."/>
        </authorList>
    </citation>
    <scope>NUCLEOTIDE SEQUENCE [LARGE SCALE GENOMIC DNA]</scope>
    <source>
        <strain evidence="5 6">DSM 24875</strain>
    </source>
</reference>
<proteinExistence type="predicted"/>
<dbReference type="EMBL" id="QNRK01000032">
    <property type="protein sequence ID" value="RBP06288.1"/>
    <property type="molecule type" value="Genomic_DNA"/>
</dbReference>
<evidence type="ECO:0000256" key="2">
    <source>
        <dbReference type="ARBA" id="ARBA00023125"/>
    </source>
</evidence>
<accession>A0A366EV84</accession>
<evidence type="ECO:0000259" key="4">
    <source>
        <dbReference type="PROSITE" id="PS01124"/>
    </source>
</evidence>
<dbReference type="InterPro" id="IPR018060">
    <property type="entry name" value="HTH_AraC"/>
</dbReference>
<evidence type="ECO:0000313" key="5">
    <source>
        <dbReference type="EMBL" id="RBP06288.1"/>
    </source>
</evidence>
<dbReference type="OrthoDB" id="9805730at2"/>
<organism evidence="5 6">
    <name type="scientific">Roseiarcus fermentans</name>
    <dbReference type="NCBI Taxonomy" id="1473586"/>
    <lineage>
        <taxon>Bacteria</taxon>
        <taxon>Pseudomonadati</taxon>
        <taxon>Pseudomonadota</taxon>
        <taxon>Alphaproteobacteria</taxon>
        <taxon>Hyphomicrobiales</taxon>
        <taxon>Roseiarcaceae</taxon>
        <taxon>Roseiarcus</taxon>
    </lineage>
</organism>
<keyword evidence="6" id="KW-1185">Reference proteome</keyword>
<dbReference type="GO" id="GO:0000976">
    <property type="term" value="F:transcription cis-regulatory region binding"/>
    <property type="evidence" value="ECO:0007669"/>
    <property type="project" value="TreeGrafter"/>
</dbReference>
<dbReference type="InterPro" id="IPR032687">
    <property type="entry name" value="AraC-type_N"/>
</dbReference>
<dbReference type="SMART" id="SM00342">
    <property type="entry name" value="HTH_ARAC"/>
    <property type="match status" value="1"/>
</dbReference>
<feature type="domain" description="HTH araC/xylS-type" evidence="4">
    <location>
        <begin position="240"/>
        <end position="341"/>
    </location>
</feature>
<dbReference type="GO" id="GO:0003700">
    <property type="term" value="F:DNA-binding transcription factor activity"/>
    <property type="evidence" value="ECO:0007669"/>
    <property type="project" value="InterPro"/>
</dbReference>
<dbReference type="Pfam" id="PF12625">
    <property type="entry name" value="Arabinose_bd"/>
    <property type="match status" value="1"/>
</dbReference>
<dbReference type="GO" id="GO:0005829">
    <property type="term" value="C:cytosol"/>
    <property type="evidence" value="ECO:0007669"/>
    <property type="project" value="TreeGrafter"/>
</dbReference>
<keyword evidence="2" id="KW-0238">DNA-binding</keyword>
<dbReference type="Proteomes" id="UP000253529">
    <property type="component" value="Unassembled WGS sequence"/>
</dbReference>
<dbReference type="PANTHER" id="PTHR47894:SF4">
    <property type="entry name" value="HTH-TYPE TRANSCRIPTIONAL REGULATOR GADX"/>
    <property type="match status" value="1"/>
</dbReference>
<dbReference type="PANTHER" id="PTHR47894">
    <property type="entry name" value="HTH-TYPE TRANSCRIPTIONAL REGULATOR GADX"/>
    <property type="match status" value="1"/>
</dbReference>
<comment type="caution">
    <text evidence="5">The sequence shown here is derived from an EMBL/GenBank/DDBJ whole genome shotgun (WGS) entry which is preliminary data.</text>
</comment>
<keyword evidence="3" id="KW-0804">Transcription</keyword>
<evidence type="ECO:0000256" key="3">
    <source>
        <dbReference type="ARBA" id="ARBA00023163"/>
    </source>
</evidence>
<evidence type="ECO:0000313" key="6">
    <source>
        <dbReference type="Proteomes" id="UP000253529"/>
    </source>
</evidence>
<protein>
    <submittedName>
        <fullName evidence="5">AraC family transcriptional regulator</fullName>
    </submittedName>
</protein>
<dbReference type="PROSITE" id="PS01124">
    <property type="entry name" value="HTH_ARAC_FAMILY_2"/>
    <property type="match status" value="1"/>
</dbReference>
<dbReference type="Pfam" id="PF12833">
    <property type="entry name" value="HTH_18"/>
    <property type="match status" value="1"/>
</dbReference>
<gene>
    <name evidence="5" type="ORF">DFR50_13266</name>
</gene>